<organism evidence="1 2">
    <name type="scientific">Jimgerdemannia flammicorona</name>
    <dbReference type="NCBI Taxonomy" id="994334"/>
    <lineage>
        <taxon>Eukaryota</taxon>
        <taxon>Fungi</taxon>
        <taxon>Fungi incertae sedis</taxon>
        <taxon>Mucoromycota</taxon>
        <taxon>Mucoromycotina</taxon>
        <taxon>Endogonomycetes</taxon>
        <taxon>Endogonales</taxon>
        <taxon>Endogonaceae</taxon>
        <taxon>Jimgerdemannia</taxon>
    </lineage>
</organism>
<name>A0A433QXI4_9FUNG</name>
<dbReference type="EMBL" id="RBNJ01000448">
    <property type="protein sequence ID" value="RUS34509.1"/>
    <property type="molecule type" value="Genomic_DNA"/>
</dbReference>
<sequence>MVFHTNTLHVYSSAQQKKKASAQAKKLERDIETRLQDAQRQSEAIVARFEQDSLARYLDTLDAGLESAVDHIKVLRQTFDEFQTANLALVDSLEKHASHAGKRRRDQSKEDEQMHNGHAEDIAQAFGRFEKEILGTRKMLRKMNKAHHDTTKFSQHLLACVKP</sequence>
<accession>A0A433QXI4</accession>
<evidence type="ECO:0000313" key="2">
    <source>
        <dbReference type="Proteomes" id="UP000274822"/>
    </source>
</evidence>
<protein>
    <submittedName>
        <fullName evidence="1">Uncharacterized protein</fullName>
    </submittedName>
</protein>
<keyword evidence="2" id="KW-1185">Reference proteome</keyword>
<proteinExistence type="predicted"/>
<dbReference type="AlphaFoldDB" id="A0A433QXI4"/>
<dbReference type="Proteomes" id="UP000274822">
    <property type="component" value="Unassembled WGS sequence"/>
</dbReference>
<comment type="caution">
    <text evidence="1">The sequence shown here is derived from an EMBL/GenBank/DDBJ whole genome shotgun (WGS) entry which is preliminary data.</text>
</comment>
<reference evidence="1 2" key="1">
    <citation type="journal article" date="2018" name="New Phytol.">
        <title>Phylogenomics of Endogonaceae and evolution of mycorrhizas within Mucoromycota.</title>
        <authorList>
            <person name="Chang Y."/>
            <person name="Desiro A."/>
            <person name="Na H."/>
            <person name="Sandor L."/>
            <person name="Lipzen A."/>
            <person name="Clum A."/>
            <person name="Barry K."/>
            <person name="Grigoriev I.V."/>
            <person name="Martin F.M."/>
            <person name="Stajich J.E."/>
            <person name="Smith M.E."/>
            <person name="Bonito G."/>
            <person name="Spatafora J.W."/>
        </authorList>
    </citation>
    <scope>NUCLEOTIDE SEQUENCE [LARGE SCALE GENOMIC DNA]</scope>
    <source>
        <strain evidence="1 2">AD002</strain>
    </source>
</reference>
<gene>
    <name evidence="1" type="ORF">BC938DRAFT_480042</name>
</gene>
<evidence type="ECO:0000313" key="1">
    <source>
        <dbReference type="EMBL" id="RUS34509.1"/>
    </source>
</evidence>